<accession>A0A7R9HJS6</accession>
<evidence type="ECO:0000313" key="1">
    <source>
        <dbReference type="EMBL" id="CAD7424997.1"/>
    </source>
</evidence>
<proteinExistence type="predicted"/>
<protein>
    <recommendedName>
        <fullName evidence="2">Integrase catalytic domain-containing protein</fullName>
    </recommendedName>
</protein>
<dbReference type="InterPro" id="IPR050951">
    <property type="entry name" value="Retrovirus_Pol_polyprotein"/>
</dbReference>
<dbReference type="EMBL" id="OB792866">
    <property type="protein sequence ID" value="CAD7424997.1"/>
    <property type="molecule type" value="Genomic_DNA"/>
</dbReference>
<reference evidence="1" key="1">
    <citation type="submission" date="2020-11" db="EMBL/GenBank/DDBJ databases">
        <authorList>
            <person name="Tran Van P."/>
        </authorList>
    </citation>
    <scope>NUCLEOTIDE SEQUENCE</scope>
</reference>
<dbReference type="AlphaFoldDB" id="A0A7R9HJS6"/>
<name>A0A7R9HJS6_9NEOP</name>
<dbReference type="GO" id="GO:0003676">
    <property type="term" value="F:nucleic acid binding"/>
    <property type="evidence" value="ECO:0007669"/>
    <property type="project" value="InterPro"/>
</dbReference>
<dbReference type="PANTHER" id="PTHR37984:SF5">
    <property type="entry name" value="PROTEIN NYNRIN-LIKE"/>
    <property type="match status" value="1"/>
</dbReference>
<evidence type="ECO:0008006" key="2">
    <source>
        <dbReference type="Google" id="ProtNLM"/>
    </source>
</evidence>
<dbReference type="Gene3D" id="3.30.420.10">
    <property type="entry name" value="Ribonuclease H-like superfamily/Ribonuclease H"/>
    <property type="match status" value="1"/>
</dbReference>
<dbReference type="SUPFAM" id="SSF53098">
    <property type="entry name" value="Ribonuclease H-like"/>
    <property type="match status" value="1"/>
</dbReference>
<dbReference type="InterPro" id="IPR036397">
    <property type="entry name" value="RNaseH_sf"/>
</dbReference>
<organism evidence="1">
    <name type="scientific">Timema monikensis</name>
    <dbReference type="NCBI Taxonomy" id="170555"/>
    <lineage>
        <taxon>Eukaryota</taxon>
        <taxon>Metazoa</taxon>
        <taxon>Ecdysozoa</taxon>
        <taxon>Arthropoda</taxon>
        <taxon>Hexapoda</taxon>
        <taxon>Insecta</taxon>
        <taxon>Pterygota</taxon>
        <taxon>Neoptera</taxon>
        <taxon>Polyneoptera</taxon>
        <taxon>Phasmatodea</taxon>
        <taxon>Timematodea</taxon>
        <taxon>Timematoidea</taxon>
        <taxon>Timematidae</taxon>
        <taxon>Timema</taxon>
    </lineage>
</organism>
<dbReference type="InterPro" id="IPR012337">
    <property type="entry name" value="RNaseH-like_sf"/>
</dbReference>
<gene>
    <name evidence="1" type="ORF">TMSB3V08_LOCUS1922</name>
</gene>
<dbReference type="PANTHER" id="PTHR37984">
    <property type="entry name" value="PROTEIN CBG26694"/>
    <property type="match status" value="1"/>
</dbReference>
<sequence length="237" mass="27049">MDSEADLLRFEVAHIPGKDNCVADGLSQMFEEDEIGATGEETWDPVGCCSGDTYRRPTDGFTKYVWMIPARRATTEAAVKLLDENYPTTGVSSSRGPLGTCASREASCHITTSPYYPNPSQAERFHRNLKNALIAYHHTNNRNWDTNLTWLQLAFSTAEHASHGRTPFELLLGYEPLQPINLQWEIFPEDWDEKPAQSSERRWAEALERLKRAQETVSRRYNRGREPVPYKVGDWVV</sequence>